<dbReference type="Pfam" id="PF00753">
    <property type="entry name" value="Lactamase_B"/>
    <property type="match status" value="1"/>
</dbReference>
<protein>
    <recommendedName>
        <fullName evidence="6">Metallo-beta-lactamase domain-containing protein</fullName>
    </recommendedName>
</protein>
<evidence type="ECO:0000259" key="6">
    <source>
        <dbReference type="Pfam" id="PF00753"/>
    </source>
</evidence>
<organism evidence="7 8">
    <name type="scientific">Pseudolysinimonas kribbensis</name>
    <dbReference type="NCBI Taxonomy" id="433641"/>
    <lineage>
        <taxon>Bacteria</taxon>
        <taxon>Bacillati</taxon>
        <taxon>Actinomycetota</taxon>
        <taxon>Actinomycetes</taxon>
        <taxon>Micrococcales</taxon>
        <taxon>Microbacteriaceae</taxon>
        <taxon>Pseudolysinimonas</taxon>
    </lineage>
</organism>
<dbReference type="Proteomes" id="UP001157034">
    <property type="component" value="Unassembled WGS sequence"/>
</dbReference>
<feature type="compositionally biased region" description="Low complexity" evidence="5">
    <location>
        <begin position="202"/>
        <end position="233"/>
    </location>
</feature>
<sequence length="246" mass="25774">MSAPDFRTRRYRIGDLDLLALVDGHIDMDRDFVGSPQHPTAAWDRYHDDAGDWTVPVGCFLIPSDPVTLIDLGFGPLADPPPHLSGGRLLGALAEVGFAPDDIAIVAISHLHSDHIGWIADAEGAPVFGHATTVLGRADWDHFVDGSPAEGAPSDRATSAMRALAVAGRLDLRDGADTPVRPGMRRMAAPGHTPATPSSPRTTVPSAPSCSATPSTAPRSSPTPTGTPSPMSTRLWHVARAPSSPA</sequence>
<dbReference type="Gene3D" id="3.60.15.10">
    <property type="entry name" value="Ribonuclease Z/Hydroxyacylglutathione hydrolase-like"/>
    <property type="match status" value="1"/>
</dbReference>
<dbReference type="InterPro" id="IPR051013">
    <property type="entry name" value="MBL_superfamily_lactonases"/>
</dbReference>
<dbReference type="InterPro" id="IPR001279">
    <property type="entry name" value="Metallo-B-lactamas"/>
</dbReference>
<comment type="caution">
    <text evidence="7">The sequence shown here is derived from an EMBL/GenBank/DDBJ whole genome shotgun (WGS) entry which is preliminary data.</text>
</comment>
<dbReference type="SUPFAM" id="SSF56281">
    <property type="entry name" value="Metallo-hydrolase/oxidoreductase"/>
    <property type="match status" value="1"/>
</dbReference>
<evidence type="ECO:0000256" key="3">
    <source>
        <dbReference type="ARBA" id="ARBA00022801"/>
    </source>
</evidence>
<dbReference type="EMBL" id="BSVB01000001">
    <property type="protein sequence ID" value="GMA94706.1"/>
    <property type="molecule type" value="Genomic_DNA"/>
</dbReference>
<feature type="domain" description="Metallo-beta-lactamase" evidence="6">
    <location>
        <begin position="59"/>
        <end position="194"/>
    </location>
</feature>
<evidence type="ECO:0000256" key="4">
    <source>
        <dbReference type="ARBA" id="ARBA00022833"/>
    </source>
</evidence>
<gene>
    <name evidence="7" type="ORF">GCM10025881_15300</name>
</gene>
<evidence type="ECO:0000313" key="8">
    <source>
        <dbReference type="Proteomes" id="UP001157034"/>
    </source>
</evidence>
<dbReference type="PANTHER" id="PTHR42978:SF6">
    <property type="entry name" value="QUORUM-QUENCHING LACTONASE YTNP-RELATED"/>
    <property type="match status" value="1"/>
</dbReference>
<evidence type="ECO:0000256" key="2">
    <source>
        <dbReference type="ARBA" id="ARBA00022723"/>
    </source>
</evidence>
<feature type="region of interest" description="Disordered" evidence="5">
    <location>
        <begin position="173"/>
        <end position="246"/>
    </location>
</feature>
<accession>A0ABQ6K279</accession>
<name>A0ABQ6K279_9MICO</name>
<dbReference type="PANTHER" id="PTHR42978">
    <property type="entry name" value="QUORUM-QUENCHING LACTONASE YTNP-RELATED-RELATED"/>
    <property type="match status" value="1"/>
</dbReference>
<keyword evidence="8" id="KW-1185">Reference proteome</keyword>
<evidence type="ECO:0000313" key="7">
    <source>
        <dbReference type="EMBL" id="GMA94706.1"/>
    </source>
</evidence>
<keyword evidence="4" id="KW-0862">Zinc</keyword>
<evidence type="ECO:0000256" key="1">
    <source>
        <dbReference type="ARBA" id="ARBA00007749"/>
    </source>
</evidence>
<keyword evidence="3" id="KW-0378">Hydrolase</keyword>
<comment type="similarity">
    <text evidence="1">Belongs to the metallo-beta-lactamase superfamily.</text>
</comment>
<keyword evidence="2" id="KW-0479">Metal-binding</keyword>
<proteinExistence type="inferred from homology"/>
<evidence type="ECO:0000256" key="5">
    <source>
        <dbReference type="SAM" id="MobiDB-lite"/>
    </source>
</evidence>
<reference evidence="8" key="1">
    <citation type="journal article" date="2019" name="Int. J. Syst. Evol. Microbiol.">
        <title>The Global Catalogue of Microorganisms (GCM) 10K type strain sequencing project: providing services to taxonomists for standard genome sequencing and annotation.</title>
        <authorList>
            <consortium name="The Broad Institute Genomics Platform"/>
            <consortium name="The Broad Institute Genome Sequencing Center for Infectious Disease"/>
            <person name="Wu L."/>
            <person name="Ma J."/>
        </authorList>
    </citation>
    <scope>NUCLEOTIDE SEQUENCE [LARGE SCALE GENOMIC DNA]</scope>
    <source>
        <strain evidence="8">NBRC 108894</strain>
    </source>
</reference>
<dbReference type="InterPro" id="IPR036866">
    <property type="entry name" value="RibonucZ/Hydroxyglut_hydro"/>
</dbReference>
<dbReference type="RefSeq" id="WP_284253604.1">
    <property type="nucleotide sequence ID" value="NZ_BSVB01000001.1"/>
</dbReference>